<reference evidence="1" key="2">
    <citation type="submission" date="2021-01" db="EMBL/GenBank/DDBJ databases">
        <authorList>
            <person name="Schikora-Tamarit M.A."/>
        </authorList>
    </citation>
    <scope>NUCLEOTIDE SEQUENCE</scope>
    <source>
        <strain evidence="1">CBS6075</strain>
    </source>
</reference>
<dbReference type="RefSeq" id="XP_046059286.1">
    <property type="nucleotide sequence ID" value="XM_046206630.1"/>
</dbReference>
<proteinExistence type="predicted"/>
<dbReference type="GeneID" id="70237409"/>
<gene>
    <name evidence="1" type="ORF">OGAPHI_005445</name>
</gene>
<keyword evidence="2" id="KW-1185">Reference proteome</keyword>
<dbReference type="EMBL" id="JAEUBE010000378">
    <property type="protein sequence ID" value="KAH3662197.1"/>
    <property type="molecule type" value="Genomic_DNA"/>
</dbReference>
<sequence length="94" mass="10764">MIRMDTKNMAAFQIVLGIGWSESTRFCQMILSGSISIEEHVIFPGDPVRTSVQQYDHRHPPLCIALEWSTEFRKTVWARRSFSVHTLAVLLSCP</sequence>
<comment type="caution">
    <text evidence="1">The sequence shown here is derived from an EMBL/GenBank/DDBJ whole genome shotgun (WGS) entry which is preliminary data.</text>
</comment>
<dbReference type="AlphaFoldDB" id="A0A9P8NZ70"/>
<dbReference type="Proteomes" id="UP000769157">
    <property type="component" value="Unassembled WGS sequence"/>
</dbReference>
<organism evidence="1 2">
    <name type="scientific">Ogataea philodendri</name>
    <dbReference type="NCBI Taxonomy" id="1378263"/>
    <lineage>
        <taxon>Eukaryota</taxon>
        <taxon>Fungi</taxon>
        <taxon>Dikarya</taxon>
        <taxon>Ascomycota</taxon>
        <taxon>Saccharomycotina</taxon>
        <taxon>Pichiomycetes</taxon>
        <taxon>Pichiales</taxon>
        <taxon>Pichiaceae</taxon>
        <taxon>Ogataea</taxon>
    </lineage>
</organism>
<name>A0A9P8NZ70_9ASCO</name>
<reference evidence="1" key="1">
    <citation type="journal article" date="2021" name="Open Biol.">
        <title>Shared evolutionary footprints suggest mitochondrial oxidative damage underlies multiple complex I losses in fungi.</title>
        <authorList>
            <person name="Schikora-Tamarit M.A."/>
            <person name="Marcet-Houben M."/>
            <person name="Nosek J."/>
            <person name="Gabaldon T."/>
        </authorList>
    </citation>
    <scope>NUCLEOTIDE SEQUENCE</scope>
    <source>
        <strain evidence="1">CBS6075</strain>
    </source>
</reference>
<evidence type="ECO:0000313" key="2">
    <source>
        <dbReference type="Proteomes" id="UP000769157"/>
    </source>
</evidence>
<evidence type="ECO:0000313" key="1">
    <source>
        <dbReference type="EMBL" id="KAH3662197.1"/>
    </source>
</evidence>
<accession>A0A9P8NZ70</accession>
<protein>
    <submittedName>
        <fullName evidence="1">Uncharacterized protein</fullName>
    </submittedName>
</protein>